<protein>
    <submittedName>
        <fullName evidence="1">Uncharacterized protein</fullName>
    </submittedName>
</protein>
<dbReference type="AlphaFoldDB" id="A0A8H7P8N7"/>
<reference evidence="1" key="2">
    <citation type="journal article" name="Front. Microbiol.">
        <title>Degradative Capacity of Two Strains of Rhodonia placenta: From Phenotype to Genotype.</title>
        <authorList>
            <person name="Kolle M."/>
            <person name="Horta M.A.C."/>
            <person name="Nowrousian M."/>
            <person name="Ohm R.A."/>
            <person name="Benz J.P."/>
            <person name="Pilgard A."/>
        </authorList>
    </citation>
    <scope>NUCLEOTIDE SEQUENCE</scope>
    <source>
        <strain evidence="1">FPRL280</strain>
    </source>
</reference>
<sequence>MSCSLSKCARSPTPLRPSSSLSQWLCYIASFP</sequence>
<gene>
    <name evidence="1" type="ORF">IEO21_01842</name>
</gene>
<dbReference type="EMBL" id="JADOXO010000015">
    <property type="protein sequence ID" value="KAF9819751.1"/>
    <property type="molecule type" value="Genomic_DNA"/>
</dbReference>
<dbReference type="Proteomes" id="UP000639403">
    <property type="component" value="Unassembled WGS sequence"/>
</dbReference>
<evidence type="ECO:0000313" key="1">
    <source>
        <dbReference type="EMBL" id="KAF9819751.1"/>
    </source>
</evidence>
<organism evidence="1 2">
    <name type="scientific">Rhodonia placenta</name>
    <dbReference type="NCBI Taxonomy" id="104341"/>
    <lineage>
        <taxon>Eukaryota</taxon>
        <taxon>Fungi</taxon>
        <taxon>Dikarya</taxon>
        <taxon>Basidiomycota</taxon>
        <taxon>Agaricomycotina</taxon>
        <taxon>Agaricomycetes</taxon>
        <taxon>Polyporales</taxon>
        <taxon>Adustoporiaceae</taxon>
        <taxon>Rhodonia</taxon>
    </lineage>
</organism>
<comment type="caution">
    <text evidence="1">The sequence shown here is derived from an EMBL/GenBank/DDBJ whole genome shotgun (WGS) entry which is preliminary data.</text>
</comment>
<evidence type="ECO:0000313" key="2">
    <source>
        <dbReference type="Proteomes" id="UP000639403"/>
    </source>
</evidence>
<proteinExistence type="predicted"/>
<accession>A0A8H7P8N7</accession>
<name>A0A8H7P8N7_9APHY</name>
<reference evidence="1" key="1">
    <citation type="submission" date="2020-11" db="EMBL/GenBank/DDBJ databases">
        <authorList>
            <person name="Koelle M."/>
            <person name="Horta M.A.C."/>
            <person name="Nowrousian M."/>
            <person name="Ohm R.A."/>
            <person name="Benz P."/>
            <person name="Pilgard A."/>
        </authorList>
    </citation>
    <scope>NUCLEOTIDE SEQUENCE</scope>
    <source>
        <strain evidence="1">FPRL280</strain>
    </source>
</reference>